<dbReference type="InterPro" id="IPR036282">
    <property type="entry name" value="Glutathione-S-Trfase_C_sf"/>
</dbReference>
<gene>
    <name evidence="4" type="ORF">WHR41_00840</name>
</gene>
<comment type="similarity">
    <text evidence="1">Belongs to the GST superfamily.</text>
</comment>
<dbReference type="Proteomes" id="UP000803884">
    <property type="component" value="Unassembled WGS sequence"/>
</dbReference>
<dbReference type="InterPro" id="IPR004045">
    <property type="entry name" value="Glutathione_S-Trfase_N"/>
</dbReference>
<dbReference type="PROSITE" id="PS50405">
    <property type="entry name" value="GST_CTER"/>
    <property type="match status" value="1"/>
</dbReference>
<evidence type="ECO:0000313" key="5">
    <source>
        <dbReference type="Proteomes" id="UP000803884"/>
    </source>
</evidence>
<dbReference type="AlphaFoldDB" id="A0AB34L3G4"/>
<feature type="domain" description="GST C-terminal" evidence="3">
    <location>
        <begin position="91"/>
        <end position="216"/>
    </location>
</feature>
<dbReference type="SFLD" id="SFLDS00019">
    <property type="entry name" value="Glutathione_Transferase_(cytos"/>
    <property type="match status" value="1"/>
</dbReference>
<dbReference type="SFLD" id="SFLDG00358">
    <property type="entry name" value="Main_(cytGST)"/>
    <property type="match status" value="1"/>
</dbReference>
<evidence type="ECO:0000259" key="2">
    <source>
        <dbReference type="PROSITE" id="PS50404"/>
    </source>
</evidence>
<comment type="caution">
    <text evidence="4">The sequence shown here is derived from an EMBL/GenBank/DDBJ whole genome shotgun (WGS) entry which is preliminary data.</text>
</comment>
<dbReference type="InterPro" id="IPR010987">
    <property type="entry name" value="Glutathione-S-Trfase_C-like"/>
</dbReference>
<sequence length="216" mass="24114">MAPQITLYFLQASRCIRTAWQLHELNLDYELKFSPRVGGLAPPDFKKEAGGGLGKFPAIVDNGVTITESGNIAEYLCDTYDTAHRLLPPLGDPKRYAVLQWVHAAEATFALHGIAVLYARWHQKSGSVEETEAGLSKNVLNDLDFLTVELDKSPGKFLFGDELTVADIQVHFSVAFVLARQLGLQGRRFERLERYLRDCEGTESYKAAVEKTGHEM</sequence>
<reference evidence="4 5" key="1">
    <citation type="journal article" date="2020" name="Microbiol. Resour. Announc.">
        <title>Draft Genome Sequence of a Cladosporium Species Isolated from the Mesophotic Ascidian Didemnum maculosum.</title>
        <authorList>
            <person name="Gioti A."/>
            <person name="Siaperas R."/>
            <person name="Nikolaivits E."/>
            <person name="Le Goff G."/>
            <person name="Ouazzani J."/>
            <person name="Kotoulas G."/>
            <person name="Topakas E."/>
        </authorList>
    </citation>
    <scope>NUCLEOTIDE SEQUENCE [LARGE SCALE GENOMIC DNA]</scope>
    <source>
        <strain evidence="4 5">TM138-S3</strain>
    </source>
</reference>
<evidence type="ECO:0000256" key="1">
    <source>
        <dbReference type="ARBA" id="ARBA00007409"/>
    </source>
</evidence>
<dbReference type="Gene3D" id="3.40.30.10">
    <property type="entry name" value="Glutaredoxin"/>
    <property type="match status" value="1"/>
</dbReference>
<dbReference type="PANTHER" id="PTHR44051:SF9">
    <property type="entry name" value="GLUTATHIONE S-TRANSFERASE 1"/>
    <property type="match status" value="1"/>
</dbReference>
<name>A0AB34L3G4_9PEZI</name>
<dbReference type="CDD" id="cd03046">
    <property type="entry name" value="GST_N_GTT1_like"/>
    <property type="match status" value="1"/>
</dbReference>
<dbReference type="PROSITE" id="PS50404">
    <property type="entry name" value="GST_NTER"/>
    <property type="match status" value="1"/>
</dbReference>
<feature type="domain" description="GST N-terminal" evidence="2">
    <location>
        <begin position="2"/>
        <end position="84"/>
    </location>
</feature>
<keyword evidence="5" id="KW-1185">Reference proteome</keyword>
<dbReference type="InterPro" id="IPR040079">
    <property type="entry name" value="Glutathione_S-Trfase"/>
</dbReference>
<dbReference type="PANTHER" id="PTHR44051">
    <property type="entry name" value="GLUTATHIONE S-TRANSFERASE-RELATED"/>
    <property type="match status" value="1"/>
</dbReference>
<dbReference type="Gene3D" id="1.20.1050.10">
    <property type="match status" value="1"/>
</dbReference>
<dbReference type="EMBL" id="JAAQHG020000002">
    <property type="protein sequence ID" value="KAL1590602.1"/>
    <property type="molecule type" value="Genomic_DNA"/>
</dbReference>
<evidence type="ECO:0008006" key="6">
    <source>
        <dbReference type="Google" id="ProtNLM"/>
    </source>
</evidence>
<protein>
    <recommendedName>
        <fullName evidence="6">Glutathione S-transferase</fullName>
    </recommendedName>
</protein>
<evidence type="ECO:0000313" key="4">
    <source>
        <dbReference type="EMBL" id="KAL1590602.1"/>
    </source>
</evidence>
<organism evidence="4 5">
    <name type="scientific">Cladosporium halotolerans</name>
    <dbReference type="NCBI Taxonomy" id="1052096"/>
    <lineage>
        <taxon>Eukaryota</taxon>
        <taxon>Fungi</taxon>
        <taxon>Dikarya</taxon>
        <taxon>Ascomycota</taxon>
        <taxon>Pezizomycotina</taxon>
        <taxon>Dothideomycetes</taxon>
        <taxon>Dothideomycetidae</taxon>
        <taxon>Cladosporiales</taxon>
        <taxon>Cladosporiaceae</taxon>
        <taxon>Cladosporium</taxon>
    </lineage>
</organism>
<dbReference type="SUPFAM" id="SSF52833">
    <property type="entry name" value="Thioredoxin-like"/>
    <property type="match status" value="1"/>
</dbReference>
<dbReference type="GeneID" id="96002284"/>
<dbReference type="Pfam" id="PF13417">
    <property type="entry name" value="GST_N_3"/>
    <property type="match status" value="1"/>
</dbReference>
<accession>A0AB34L3G4</accession>
<dbReference type="RefSeq" id="XP_069233707.1">
    <property type="nucleotide sequence ID" value="XM_069369446.1"/>
</dbReference>
<evidence type="ECO:0000259" key="3">
    <source>
        <dbReference type="PROSITE" id="PS50405"/>
    </source>
</evidence>
<dbReference type="InterPro" id="IPR036249">
    <property type="entry name" value="Thioredoxin-like_sf"/>
</dbReference>
<dbReference type="SUPFAM" id="SSF47616">
    <property type="entry name" value="GST C-terminal domain-like"/>
    <property type="match status" value="1"/>
</dbReference>
<proteinExistence type="inferred from homology"/>